<accession>A0A2P2E6D8</accession>
<protein>
    <recommendedName>
        <fullName evidence="4">DUF4386 domain-containing protein</fullName>
    </recommendedName>
</protein>
<organism evidence="2 3">
    <name type="scientific">Candidatus Phycosocius bacilliformis</name>
    <dbReference type="NCBI Taxonomy" id="1445552"/>
    <lineage>
        <taxon>Bacteria</taxon>
        <taxon>Pseudomonadati</taxon>
        <taxon>Pseudomonadota</taxon>
        <taxon>Alphaproteobacteria</taxon>
        <taxon>Caulobacterales</taxon>
        <taxon>Caulobacterales incertae sedis</taxon>
        <taxon>Candidatus Phycosocius</taxon>
    </lineage>
</organism>
<feature type="transmembrane region" description="Helical" evidence="1">
    <location>
        <begin position="87"/>
        <end position="113"/>
    </location>
</feature>
<keyword evidence="1" id="KW-1133">Transmembrane helix</keyword>
<feature type="transmembrane region" description="Helical" evidence="1">
    <location>
        <begin position="197"/>
        <end position="218"/>
    </location>
</feature>
<dbReference type="RefSeq" id="WP_108983499.1">
    <property type="nucleotide sequence ID" value="NZ_BFBR01000001.1"/>
</dbReference>
<evidence type="ECO:0008006" key="4">
    <source>
        <dbReference type="Google" id="ProtNLM"/>
    </source>
</evidence>
<keyword evidence="1" id="KW-0812">Transmembrane</keyword>
<reference evidence="2 3" key="1">
    <citation type="journal article" date="2018" name="Genome Announc.">
        <title>Draft Genome Sequence of "Candidatus Phycosocius bacilliformis," an Alphaproteobacterial Ectosymbiont of the Hydrocarbon-Producing Green Alga Botryococcus braunii.</title>
        <authorList>
            <person name="Tanabe Y."/>
            <person name="Yamaguchi H."/>
            <person name="Watanabe M.M."/>
        </authorList>
    </citation>
    <scope>NUCLEOTIDE SEQUENCE [LARGE SCALE GENOMIC DNA]</scope>
    <source>
        <strain evidence="2 3">BOTRYCO-2</strain>
    </source>
</reference>
<feature type="transmembrane region" description="Helical" evidence="1">
    <location>
        <begin position="133"/>
        <end position="160"/>
    </location>
</feature>
<keyword evidence="3" id="KW-1185">Reference proteome</keyword>
<comment type="caution">
    <text evidence="2">The sequence shown here is derived from an EMBL/GenBank/DDBJ whole genome shotgun (WGS) entry which is preliminary data.</text>
</comment>
<evidence type="ECO:0000256" key="1">
    <source>
        <dbReference type="SAM" id="Phobius"/>
    </source>
</evidence>
<dbReference type="InterPro" id="IPR025495">
    <property type="entry name" value="DUF4386"/>
</dbReference>
<dbReference type="OrthoDB" id="5421633at2"/>
<evidence type="ECO:0000313" key="3">
    <source>
        <dbReference type="Proteomes" id="UP000245086"/>
    </source>
</evidence>
<feature type="transmembrane region" description="Helical" evidence="1">
    <location>
        <begin position="172"/>
        <end position="191"/>
    </location>
</feature>
<proteinExistence type="predicted"/>
<dbReference type="EMBL" id="BFBR01000001">
    <property type="protein sequence ID" value="GBF56633.1"/>
    <property type="molecule type" value="Genomic_DNA"/>
</dbReference>
<sequence>MPTKTSFWTAGRLTGLLLLIVTLTHMVGFQITSRFVHPNDFAATSQAIAEAETLYRLGLLSYSASSLATIGLAIGFFALLAPIHRMLALVVLCSRLFEAVLASSAWAIRFALVDNHIQANPLGPNGALALHQILRGIANAGFDLAAIAMAIANVIGFWLLFKAASLPRILSLIALSGGVVVLISSCLNLGWPHMAPASPLAFAITLLSQLAIGAWLFVFSSRLPEPLPAANRS</sequence>
<evidence type="ECO:0000313" key="2">
    <source>
        <dbReference type="EMBL" id="GBF56633.1"/>
    </source>
</evidence>
<feature type="transmembrane region" description="Helical" evidence="1">
    <location>
        <begin position="59"/>
        <end position="80"/>
    </location>
</feature>
<gene>
    <name evidence="2" type="ORF">PbB2_00290</name>
</gene>
<dbReference type="AlphaFoldDB" id="A0A2P2E6D8"/>
<keyword evidence="1" id="KW-0472">Membrane</keyword>
<dbReference type="Proteomes" id="UP000245086">
    <property type="component" value="Unassembled WGS sequence"/>
</dbReference>
<dbReference type="Pfam" id="PF14329">
    <property type="entry name" value="DUF4386"/>
    <property type="match status" value="1"/>
</dbReference>
<name>A0A2P2E6D8_9PROT</name>